<sequence>MEKTNIRALALEALILIDIEKEYSHKVIDMALEKYSYLSKSDRGFFSKVVHGVVEYRLQLDYIIKEYNNAKRIKPVIREILRMSIYQMLYMDRVPDRAIINEAVNLVKSRKLMGLTGFVNGILRKIAGEKDKLRFDDLSIKYSMPEPILNIIKHNTDKYFEKTLEYFLSTKPVSIRVNTSKSSVEDIIKELESENIKVEVSNLNEEVLYITGFDKVDEISVINSGRSYITDTSSSMISKLIEADNIKKCVDVCAAPGGKSFLLADKVDKDANIFSCDVSENKVDMIRENAKVQGFSNIIPLVADARYFDERFMGSDLVLADLPCSGIGIIGKKPDIKYRLEEDSMISLSALQKEILDNVSKYVKKNGELIFSTCTLNNAENEENMCYFLEKHRDFKSVDLTSRLDGKMAEKLDKTELERGYLKLIPGRDDCDGFFIAVFRRDND</sequence>
<dbReference type="Pfam" id="PF01029">
    <property type="entry name" value="NusB"/>
    <property type="match status" value="1"/>
</dbReference>
<evidence type="ECO:0000256" key="13">
    <source>
        <dbReference type="PROSITE-ProRule" id="PRU01023"/>
    </source>
</evidence>
<dbReference type="InterPro" id="IPR006027">
    <property type="entry name" value="NusB_RsmB_TIM44"/>
</dbReference>
<dbReference type="InterPro" id="IPR004573">
    <property type="entry name" value="rRNA_ssu_MeTfrase_B"/>
</dbReference>
<evidence type="ECO:0000256" key="9">
    <source>
        <dbReference type="ARBA" id="ARBA00022884"/>
    </source>
</evidence>
<keyword evidence="4" id="KW-0963">Cytoplasm</keyword>
<proteinExistence type="inferred from homology"/>
<comment type="similarity">
    <text evidence="13">Belongs to the class I-like SAM-binding methyltransferase superfamily. RsmB/NOP family.</text>
</comment>
<evidence type="ECO:0000256" key="5">
    <source>
        <dbReference type="ARBA" id="ARBA00022552"/>
    </source>
</evidence>
<dbReference type="Pfam" id="PF01189">
    <property type="entry name" value="Methyltr_RsmB-F"/>
    <property type="match status" value="1"/>
</dbReference>
<dbReference type="AlphaFoldDB" id="A0A385PYW8"/>
<dbReference type="GO" id="GO:0006355">
    <property type="term" value="P:regulation of DNA-templated transcription"/>
    <property type="evidence" value="ECO:0007669"/>
    <property type="project" value="InterPro"/>
</dbReference>
<dbReference type="Gene3D" id="3.30.70.1170">
    <property type="entry name" value="Sun protein, domain 3"/>
    <property type="match status" value="1"/>
</dbReference>
<organism evidence="14 15">
    <name type="scientific">Lachnoanaerobaculum umeaense</name>
    <dbReference type="NCBI Taxonomy" id="617123"/>
    <lineage>
        <taxon>Bacteria</taxon>
        <taxon>Bacillati</taxon>
        <taxon>Bacillota</taxon>
        <taxon>Clostridia</taxon>
        <taxon>Lachnospirales</taxon>
        <taxon>Lachnospiraceae</taxon>
        <taxon>Lachnoanaerobaculum</taxon>
    </lineage>
</organism>
<accession>A0A385PYW8</accession>
<dbReference type="Proteomes" id="UP000265562">
    <property type="component" value="Chromosome"/>
</dbReference>
<dbReference type="PANTHER" id="PTHR22807:SF53">
    <property type="entry name" value="RIBOSOMAL RNA SMALL SUBUNIT METHYLTRANSFERASE B-RELATED"/>
    <property type="match status" value="1"/>
</dbReference>
<dbReference type="CDD" id="cd02440">
    <property type="entry name" value="AdoMet_MTases"/>
    <property type="match status" value="1"/>
</dbReference>
<feature type="active site" description="Nucleophile" evidence="13">
    <location>
        <position position="374"/>
    </location>
</feature>
<dbReference type="OrthoDB" id="9810297at2"/>
<evidence type="ECO:0000256" key="3">
    <source>
        <dbReference type="ARBA" id="ARBA00012140"/>
    </source>
</evidence>
<dbReference type="EMBL" id="CP032364">
    <property type="protein sequence ID" value="AYA99136.1"/>
    <property type="molecule type" value="Genomic_DNA"/>
</dbReference>
<dbReference type="PRINTS" id="PR02008">
    <property type="entry name" value="RCMTFAMILY"/>
</dbReference>
<evidence type="ECO:0000256" key="4">
    <source>
        <dbReference type="ARBA" id="ARBA00022490"/>
    </source>
</evidence>
<keyword evidence="15" id="KW-1185">Reference proteome</keyword>
<gene>
    <name evidence="14" type="primary">rsmB</name>
    <name evidence="14" type="ORF">D4A81_03830</name>
</gene>
<evidence type="ECO:0000313" key="15">
    <source>
        <dbReference type="Proteomes" id="UP000265562"/>
    </source>
</evidence>
<dbReference type="KEGG" id="lua:D4A81_03830"/>
<keyword evidence="6 13" id="KW-0489">Methyltransferase</keyword>
<dbReference type="Pfam" id="PF22458">
    <property type="entry name" value="RsmF-B_ferredox"/>
    <property type="match status" value="1"/>
</dbReference>
<comment type="function">
    <text evidence="1">Specifically methylates the cytosine at position 967 (m5C967) of 16S rRNA.</text>
</comment>
<dbReference type="InterPro" id="IPR035926">
    <property type="entry name" value="NusB-like_sf"/>
</dbReference>
<keyword evidence="8 13" id="KW-0949">S-adenosyl-L-methionine</keyword>
<protein>
    <recommendedName>
        <fullName evidence="3">16S rRNA (cytosine(967)-C(5))-methyltransferase</fullName>
        <ecNumber evidence="3">2.1.1.176</ecNumber>
    </recommendedName>
    <alternativeName>
        <fullName evidence="10">16S rRNA m5C967 methyltransferase</fullName>
    </alternativeName>
    <alternativeName>
        <fullName evidence="11">rRNA (cytosine-C(5)-)-methyltransferase RsmB</fullName>
    </alternativeName>
</protein>
<keyword evidence="5" id="KW-0698">rRNA processing</keyword>
<reference evidence="14 15" key="1">
    <citation type="submission" date="2018-09" db="EMBL/GenBank/DDBJ databases">
        <title>Genome sequencing of Lachnoanaerobaculum umeaense DSM 23576.</title>
        <authorList>
            <person name="Kook J.-K."/>
            <person name="Park S.-N."/>
            <person name="Lim Y.K."/>
        </authorList>
    </citation>
    <scope>NUCLEOTIDE SEQUENCE [LARGE SCALE GENOMIC DNA]</scope>
    <source>
        <strain evidence="15">DSM 23576 \ CCUG 58757</strain>
    </source>
</reference>
<dbReference type="SUPFAM" id="SSF53335">
    <property type="entry name" value="S-adenosyl-L-methionine-dependent methyltransferases"/>
    <property type="match status" value="1"/>
</dbReference>
<dbReference type="InterPro" id="IPR001678">
    <property type="entry name" value="MeTrfase_RsmB-F_NOP2_dom"/>
</dbReference>
<evidence type="ECO:0000256" key="10">
    <source>
        <dbReference type="ARBA" id="ARBA00030399"/>
    </source>
</evidence>
<feature type="binding site" evidence="13">
    <location>
        <position position="321"/>
    </location>
    <ligand>
        <name>S-adenosyl-L-methionine</name>
        <dbReference type="ChEBI" id="CHEBI:59789"/>
    </ligand>
</feature>
<evidence type="ECO:0000256" key="1">
    <source>
        <dbReference type="ARBA" id="ARBA00002724"/>
    </source>
</evidence>
<dbReference type="NCBIfam" id="NF011494">
    <property type="entry name" value="PRK14902.1"/>
    <property type="match status" value="1"/>
</dbReference>
<dbReference type="GO" id="GO:0005737">
    <property type="term" value="C:cytoplasm"/>
    <property type="evidence" value="ECO:0007669"/>
    <property type="project" value="UniProtKB-SubCell"/>
</dbReference>
<dbReference type="GO" id="GO:0003723">
    <property type="term" value="F:RNA binding"/>
    <property type="evidence" value="ECO:0007669"/>
    <property type="project" value="UniProtKB-UniRule"/>
</dbReference>
<evidence type="ECO:0000256" key="7">
    <source>
        <dbReference type="ARBA" id="ARBA00022679"/>
    </source>
</evidence>
<name>A0A385PYW8_9FIRM</name>
<evidence type="ECO:0000256" key="8">
    <source>
        <dbReference type="ARBA" id="ARBA00022691"/>
    </source>
</evidence>
<dbReference type="InterPro" id="IPR023267">
    <property type="entry name" value="RCMT"/>
</dbReference>
<evidence type="ECO:0000256" key="12">
    <source>
        <dbReference type="ARBA" id="ARBA00047283"/>
    </source>
</evidence>
<dbReference type="NCBIfam" id="TIGR00563">
    <property type="entry name" value="rsmB"/>
    <property type="match status" value="1"/>
</dbReference>
<keyword evidence="9 13" id="KW-0694">RNA-binding</keyword>
<dbReference type="PANTHER" id="PTHR22807">
    <property type="entry name" value="NOP2 YEAST -RELATED NOL1/NOP2/FMU SUN DOMAIN-CONTAINING"/>
    <property type="match status" value="1"/>
</dbReference>
<evidence type="ECO:0000256" key="11">
    <source>
        <dbReference type="ARBA" id="ARBA00031088"/>
    </source>
</evidence>
<feature type="binding site" evidence="13">
    <location>
        <position position="304"/>
    </location>
    <ligand>
        <name>S-adenosyl-L-methionine</name>
        <dbReference type="ChEBI" id="CHEBI:59789"/>
    </ligand>
</feature>
<feature type="binding site" evidence="13">
    <location>
        <begin position="253"/>
        <end position="259"/>
    </location>
    <ligand>
        <name>S-adenosyl-L-methionine</name>
        <dbReference type="ChEBI" id="CHEBI:59789"/>
    </ligand>
</feature>
<feature type="binding site" evidence="13">
    <location>
        <position position="277"/>
    </location>
    <ligand>
        <name>S-adenosyl-L-methionine</name>
        <dbReference type="ChEBI" id="CHEBI:59789"/>
    </ligand>
</feature>
<dbReference type="InterPro" id="IPR029063">
    <property type="entry name" value="SAM-dependent_MTases_sf"/>
</dbReference>
<evidence type="ECO:0000256" key="6">
    <source>
        <dbReference type="ARBA" id="ARBA00022603"/>
    </source>
</evidence>
<dbReference type="SUPFAM" id="SSF48013">
    <property type="entry name" value="NusB-like"/>
    <property type="match status" value="1"/>
</dbReference>
<dbReference type="PROSITE" id="PS51686">
    <property type="entry name" value="SAM_MT_RSMB_NOP"/>
    <property type="match status" value="1"/>
</dbReference>
<evidence type="ECO:0000313" key="14">
    <source>
        <dbReference type="EMBL" id="AYA99136.1"/>
    </source>
</evidence>
<keyword evidence="7 13" id="KW-0808">Transferase</keyword>
<dbReference type="Gene3D" id="1.10.940.10">
    <property type="entry name" value="NusB-like"/>
    <property type="match status" value="1"/>
</dbReference>
<dbReference type="InterPro" id="IPR054728">
    <property type="entry name" value="RsmB-like_ferredoxin"/>
</dbReference>
<comment type="catalytic activity">
    <reaction evidence="12">
        <text>cytidine(967) in 16S rRNA + S-adenosyl-L-methionine = 5-methylcytidine(967) in 16S rRNA + S-adenosyl-L-homocysteine + H(+)</text>
        <dbReference type="Rhea" id="RHEA:42748"/>
        <dbReference type="Rhea" id="RHEA-COMP:10219"/>
        <dbReference type="Rhea" id="RHEA-COMP:10220"/>
        <dbReference type="ChEBI" id="CHEBI:15378"/>
        <dbReference type="ChEBI" id="CHEBI:57856"/>
        <dbReference type="ChEBI" id="CHEBI:59789"/>
        <dbReference type="ChEBI" id="CHEBI:74483"/>
        <dbReference type="ChEBI" id="CHEBI:82748"/>
        <dbReference type="EC" id="2.1.1.176"/>
    </reaction>
</comment>
<dbReference type="Gene3D" id="3.40.50.150">
    <property type="entry name" value="Vaccinia Virus protein VP39"/>
    <property type="match status" value="1"/>
</dbReference>
<dbReference type="RefSeq" id="WP_111525643.1">
    <property type="nucleotide sequence ID" value="NZ_CP032364.1"/>
</dbReference>
<dbReference type="GO" id="GO:0008649">
    <property type="term" value="F:rRNA methyltransferase activity"/>
    <property type="evidence" value="ECO:0007669"/>
    <property type="project" value="InterPro"/>
</dbReference>
<evidence type="ECO:0000256" key="2">
    <source>
        <dbReference type="ARBA" id="ARBA00004496"/>
    </source>
</evidence>
<dbReference type="InterPro" id="IPR049560">
    <property type="entry name" value="MeTrfase_RsmB-F_NOP2_cat"/>
</dbReference>
<comment type="subcellular location">
    <subcellularLocation>
        <location evidence="2">Cytoplasm</location>
    </subcellularLocation>
</comment>
<dbReference type="EC" id="2.1.1.176" evidence="3"/>